<dbReference type="Pfam" id="PF00933">
    <property type="entry name" value="Glyco_hydro_3"/>
    <property type="match status" value="1"/>
</dbReference>
<evidence type="ECO:0000256" key="1">
    <source>
        <dbReference type="ARBA" id="ARBA00005336"/>
    </source>
</evidence>
<proteinExistence type="inferred from homology"/>
<evidence type="ECO:0000259" key="4">
    <source>
        <dbReference type="Pfam" id="PF00933"/>
    </source>
</evidence>
<comment type="similarity">
    <text evidence="1">Belongs to the glycosyl hydrolase 3 family.</text>
</comment>
<dbReference type="GO" id="GO:0005975">
    <property type="term" value="P:carbohydrate metabolic process"/>
    <property type="evidence" value="ECO:0007669"/>
    <property type="project" value="InterPro"/>
</dbReference>
<dbReference type="RefSeq" id="WP_154767414.1">
    <property type="nucleotide sequence ID" value="NZ_WLYK01000001.1"/>
</dbReference>
<dbReference type="PANTHER" id="PTHR30480">
    <property type="entry name" value="BETA-HEXOSAMINIDASE-RELATED"/>
    <property type="match status" value="1"/>
</dbReference>
<keyword evidence="2" id="KW-0378">Hydrolase</keyword>
<keyword evidence="3" id="KW-0326">Glycosidase</keyword>
<name>A0A7K1FHN8_9ACTN</name>
<evidence type="ECO:0000256" key="3">
    <source>
        <dbReference type="ARBA" id="ARBA00023295"/>
    </source>
</evidence>
<dbReference type="InterPro" id="IPR050226">
    <property type="entry name" value="NagZ_Beta-hexosaminidase"/>
</dbReference>
<dbReference type="Gene3D" id="3.20.20.300">
    <property type="entry name" value="Glycoside hydrolase, family 3, N-terminal domain"/>
    <property type="match status" value="1"/>
</dbReference>
<dbReference type="InterPro" id="IPR017853">
    <property type="entry name" value="GH"/>
</dbReference>
<dbReference type="PANTHER" id="PTHR30480:SF16">
    <property type="entry name" value="GLYCOSIDE HYDROLASE FAMILY 3 DOMAIN PROTEIN"/>
    <property type="match status" value="1"/>
</dbReference>
<dbReference type="GO" id="GO:0004553">
    <property type="term" value="F:hydrolase activity, hydrolyzing O-glycosyl compounds"/>
    <property type="evidence" value="ECO:0007669"/>
    <property type="project" value="InterPro"/>
</dbReference>
<organism evidence="5 6">
    <name type="scientific">Nakamurella alba</name>
    <dbReference type="NCBI Taxonomy" id="2665158"/>
    <lineage>
        <taxon>Bacteria</taxon>
        <taxon>Bacillati</taxon>
        <taxon>Actinomycetota</taxon>
        <taxon>Actinomycetes</taxon>
        <taxon>Nakamurellales</taxon>
        <taxon>Nakamurellaceae</taxon>
        <taxon>Nakamurella</taxon>
    </lineage>
</organism>
<accession>A0A7K1FHN8</accession>
<sequence>MTDAELAGAVIMASSADAVGTDAVQRLHLGGVILMGSQGIVDGTDGGTPEQVAAVTAALQQQSPDLPVLVGTDQEYGDVTRLVNGFTEFPGASTLADMGDTATATALTEQIAAAAAQEMLAVGITVDFAPDADVLPDDGSPSSIGDRSYGSDPERVGAFVAAAVKGYQSAGLAASLKHFPGIGGIAADTHQSLPELGVSCETWNAVGAVPMRAGVDAGVAMVMTGHVTLPAIGEDTVPTSLSAGAVTDLLKGKGSDGCEGLGFTGITVTDSLQMAPVANSFASGSAAVQALLAGQDLLLMPVDPAAAVTGIVAALASGDLPRERLVDAATRVTALRVATADVTRPSMDVIDSQEHRDLAAQVWG</sequence>
<feature type="domain" description="Glycoside hydrolase family 3 N-terminal" evidence="4">
    <location>
        <begin position="21"/>
        <end position="334"/>
    </location>
</feature>
<evidence type="ECO:0000256" key="2">
    <source>
        <dbReference type="ARBA" id="ARBA00022801"/>
    </source>
</evidence>
<dbReference type="SUPFAM" id="SSF51445">
    <property type="entry name" value="(Trans)glycosidases"/>
    <property type="match status" value="1"/>
</dbReference>
<dbReference type="InterPro" id="IPR001764">
    <property type="entry name" value="Glyco_hydro_3_N"/>
</dbReference>
<dbReference type="InterPro" id="IPR036962">
    <property type="entry name" value="Glyco_hydro_3_N_sf"/>
</dbReference>
<keyword evidence="6" id="KW-1185">Reference proteome</keyword>
<dbReference type="Proteomes" id="UP000460221">
    <property type="component" value="Unassembled WGS sequence"/>
</dbReference>
<protein>
    <recommendedName>
        <fullName evidence="4">Glycoside hydrolase family 3 N-terminal domain-containing protein</fullName>
    </recommendedName>
</protein>
<evidence type="ECO:0000313" key="5">
    <source>
        <dbReference type="EMBL" id="MTD13590.1"/>
    </source>
</evidence>
<gene>
    <name evidence="5" type="ORF">GIS00_06485</name>
</gene>
<dbReference type="GO" id="GO:0009254">
    <property type="term" value="P:peptidoglycan turnover"/>
    <property type="evidence" value="ECO:0007669"/>
    <property type="project" value="TreeGrafter"/>
</dbReference>
<evidence type="ECO:0000313" key="6">
    <source>
        <dbReference type="Proteomes" id="UP000460221"/>
    </source>
</evidence>
<dbReference type="EMBL" id="WLYK01000001">
    <property type="protein sequence ID" value="MTD13590.1"/>
    <property type="molecule type" value="Genomic_DNA"/>
</dbReference>
<reference evidence="5 6" key="1">
    <citation type="submission" date="2019-11" db="EMBL/GenBank/DDBJ databases">
        <authorList>
            <person name="Jiang L.-Q."/>
        </authorList>
    </citation>
    <scope>NUCLEOTIDE SEQUENCE [LARGE SCALE GENOMIC DNA]</scope>
    <source>
        <strain evidence="5 6">YIM 132087</strain>
    </source>
</reference>
<dbReference type="AlphaFoldDB" id="A0A7K1FHN8"/>
<comment type="caution">
    <text evidence="5">The sequence shown here is derived from an EMBL/GenBank/DDBJ whole genome shotgun (WGS) entry which is preliminary data.</text>
</comment>